<dbReference type="Proteomes" id="UP000235672">
    <property type="component" value="Unassembled WGS sequence"/>
</dbReference>
<evidence type="ECO:0000313" key="2">
    <source>
        <dbReference type="EMBL" id="PMD12834.1"/>
    </source>
</evidence>
<sequence length="209" mass="22542">MAVVDVLDLRVLAGATEACRLQGTSCYTDISLHLDSAHCVVTVVSRDKLIHLDDNVGLHQHQIPLTGRDGDHAEYLADSQLPKSASGAARTTAQTNQTIIPLQPTTKTTQLSRRQKPRTSTDKATSSILAQTSSNPKSESTEAAFSLGPRLVQLLESIQHASFALPYLSSLANELNGHILHKLPLYSHTPSTPGGLRFSHFSNSTTARI</sequence>
<feature type="compositionally biased region" description="Polar residues" evidence="1">
    <location>
        <begin position="122"/>
        <end position="141"/>
    </location>
</feature>
<dbReference type="AlphaFoldDB" id="A0A2J6PFP5"/>
<reference evidence="2 3" key="1">
    <citation type="submission" date="2016-05" db="EMBL/GenBank/DDBJ databases">
        <title>A degradative enzymes factory behind the ericoid mycorrhizal symbiosis.</title>
        <authorList>
            <consortium name="DOE Joint Genome Institute"/>
            <person name="Martino E."/>
            <person name="Morin E."/>
            <person name="Grelet G."/>
            <person name="Kuo A."/>
            <person name="Kohler A."/>
            <person name="Daghino S."/>
            <person name="Barry K."/>
            <person name="Choi C."/>
            <person name="Cichocki N."/>
            <person name="Clum A."/>
            <person name="Copeland A."/>
            <person name="Hainaut M."/>
            <person name="Haridas S."/>
            <person name="Labutti K."/>
            <person name="Lindquist E."/>
            <person name="Lipzen A."/>
            <person name="Khouja H.-R."/>
            <person name="Murat C."/>
            <person name="Ohm R."/>
            <person name="Olson A."/>
            <person name="Spatafora J."/>
            <person name="Veneault-Fourrey C."/>
            <person name="Henrissat B."/>
            <person name="Grigoriev I."/>
            <person name="Martin F."/>
            <person name="Perotto S."/>
        </authorList>
    </citation>
    <scope>NUCLEOTIDE SEQUENCE [LARGE SCALE GENOMIC DNA]</scope>
    <source>
        <strain evidence="2 3">UAMH 7357</strain>
    </source>
</reference>
<organism evidence="2 3">
    <name type="scientific">Hyaloscypha hepaticicola</name>
    <dbReference type="NCBI Taxonomy" id="2082293"/>
    <lineage>
        <taxon>Eukaryota</taxon>
        <taxon>Fungi</taxon>
        <taxon>Dikarya</taxon>
        <taxon>Ascomycota</taxon>
        <taxon>Pezizomycotina</taxon>
        <taxon>Leotiomycetes</taxon>
        <taxon>Helotiales</taxon>
        <taxon>Hyaloscyphaceae</taxon>
        <taxon>Hyaloscypha</taxon>
    </lineage>
</organism>
<dbReference type="EMBL" id="KZ613541">
    <property type="protein sequence ID" value="PMD12834.1"/>
    <property type="molecule type" value="Genomic_DNA"/>
</dbReference>
<evidence type="ECO:0000256" key="1">
    <source>
        <dbReference type="SAM" id="MobiDB-lite"/>
    </source>
</evidence>
<evidence type="ECO:0000313" key="3">
    <source>
        <dbReference type="Proteomes" id="UP000235672"/>
    </source>
</evidence>
<feature type="region of interest" description="Disordered" evidence="1">
    <location>
        <begin position="82"/>
        <end position="141"/>
    </location>
</feature>
<accession>A0A2J6PFP5</accession>
<proteinExistence type="predicted"/>
<gene>
    <name evidence="2" type="ORF">NA56DRAFT_712687</name>
</gene>
<feature type="compositionally biased region" description="Polar residues" evidence="1">
    <location>
        <begin position="89"/>
        <end position="112"/>
    </location>
</feature>
<name>A0A2J6PFP5_9HELO</name>
<protein>
    <submittedName>
        <fullName evidence="2">Uncharacterized protein</fullName>
    </submittedName>
</protein>
<keyword evidence="3" id="KW-1185">Reference proteome</keyword>